<keyword evidence="2" id="KW-1185">Reference proteome</keyword>
<evidence type="ECO:0008006" key="3">
    <source>
        <dbReference type="Google" id="ProtNLM"/>
    </source>
</evidence>
<dbReference type="OrthoDB" id="8481490at2"/>
<gene>
    <name evidence="1" type="ORF">SAMN04488238_13210</name>
</gene>
<proteinExistence type="predicted"/>
<organism evidence="1 2">
    <name type="scientific">Roseicitreum antarcticum</name>
    <dbReference type="NCBI Taxonomy" id="564137"/>
    <lineage>
        <taxon>Bacteria</taxon>
        <taxon>Pseudomonadati</taxon>
        <taxon>Pseudomonadota</taxon>
        <taxon>Alphaproteobacteria</taxon>
        <taxon>Rhodobacterales</taxon>
        <taxon>Paracoccaceae</taxon>
        <taxon>Roseicitreum</taxon>
    </lineage>
</organism>
<dbReference type="STRING" id="564137.SAMN04488238_13210"/>
<reference evidence="1 2" key="1">
    <citation type="submission" date="2016-10" db="EMBL/GenBank/DDBJ databases">
        <authorList>
            <person name="de Groot N.N."/>
        </authorList>
    </citation>
    <scope>NUCLEOTIDE SEQUENCE [LARGE SCALE GENOMIC DNA]</scope>
    <source>
        <strain evidence="1 2">CGMCC 1.8894</strain>
    </source>
</reference>
<protein>
    <recommendedName>
        <fullName evidence="3">DUF4258 domain-containing protein</fullName>
    </recommendedName>
</protein>
<dbReference type="EMBL" id="FNOM01000032">
    <property type="protein sequence ID" value="SDX86323.1"/>
    <property type="molecule type" value="Genomic_DNA"/>
</dbReference>
<accession>A0A1H3F5M4</accession>
<sequence length="97" mass="11381">MHDLRFTQHAETRMRQRGFRNVDVSLVLSVATRVADDAFFLSDKDAAREIERRRHEIQQLERLRGTKLIVDCYSVITLYHSDRKPVRANGRNRGRAS</sequence>
<name>A0A1H3F5M4_9RHOB</name>
<evidence type="ECO:0000313" key="2">
    <source>
        <dbReference type="Proteomes" id="UP000198539"/>
    </source>
</evidence>
<evidence type="ECO:0000313" key="1">
    <source>
        <dbReference type="EMBL" id="SDX86323.1"/>
    </source>
</evidence>
<dbReference type="RefSeq" id="WP_092892683.1">
    <property type="nucleotide sequence ID" value="NZ_CP061498.1"/>
</dbReference>
<dbReference type="Proteomes" id="UP000198539">
    <property type="component" value="Unassembled WGS sequence"/>
</dbReference>
<dbReference type="AlphaFoldDB" id="A0A1H3F5M4"/>